<evidence type="ECO:0000313" key="3">
    <source>
        <dbReference type="EnsemblPlants" id="MELO3C004128.2.1"/>
    </source>
</evidence>
<dbReference type="GO" id="GO:0008270">
    <property type="term" value="F:zinc ion binding"/>
    <property type="evidence" value="ECO:0007669"/>
    <property type="project" value="InterPro"/>
</dbReference>
<dbReference type="KEGG" id="cmo:103493667"/>
<sequence length="422" mass="47452">MEFNFRAGDHRPPPPPPPPPAMQLLPPRPPPMQFLPPGPPPAYCLSEQGFSDFFMDSTESFRQTTNIVTLRQPFVPNEERHWEMELMRLREEKLMGEIERERFLKEEARRELRLFEREIAIRGLTPSAVGYPFQQPQQWVGPPSSAVAAPCPSPLPAVPVHAYHEWHRMEQVKTSGRLGFGAVSLRPRIQPLMVEDKKEPKVTKEAASERELIVLEKPVRNALREKRKAETTSPSTKVIKLSLVKKTSQAEWSCALCKVSTANEIGFNEHLRGKKHMRKEASLRARKESKVSQAAAEPLPKKRRKPWQAMAAAAGGGAEGKEKETTKDGETHVGEKTEGSVDMNALIPYFPKVGDKEENKQENNSTVLGSDDDVMAKNVTFWCEEGKVGASQTKVMLAHVNGKKHQAKLKEANQTEEEGRPL</sequence>
<proteinExistence type="predicted"/>
<feature type="domain" description="U1-type" evidence="2">
    <location>
        <begin position="378"/>
        <end position="412"/>
    </location>
</feature>
<dbReference type="InterPro" id="IPR003604">
    <property type="entry name" value="Matrin/U1-like-C_Znf_C2H2"/>
</dbReference>
<evidence type="ECO:0000313" key="5">
    <source>
        <dbReference type="RefSeq" id="XP_008452738.1"/>
    </source>
</evidence>
<dbReference type="InterPro" id="IPR013087">
    <property type="entry name" value="Znf_C2H2_type"/>
</dbReference>
<feature type="domain" description="U1-type" evidence="2">
    <location>
        <begin position="249"/>
        <end position="283"/>
    </location>
</feature>
<dbReference type="SUPFAM" id="SSF57667">
    <property type="entry name" value="beta-beta-alpha zinc fingers"/>
    <property type="match status" value="1"/>
</dbReference>
<dbReference type="Proteomes" id="UP001652600">
    <property type="component" value="Chromosome 5"/>
</dbReference>
<reference evidence="5" key="2">
    <citation type="submission" date="2025-04" db="UniProtKB">
        <authorList>
            <consortium name="RefSeq"/>
        </authorList>
    </citation>
    <scope>IDENTIFICATION</scope>
</reference>
<dbReference type="InterPro" id="IPR036236">
    <property type="entry name" value="Znf_C2H2_sf"/>
</dbReference>
<accession>A0A1S3BTZ6</accession>
<dbReference type="GeneID" id="103493667"/>
<organism evidence="4 5">
    <name type="scientific">Cucumis melo</name>
    <name type="common">Muskmelon</name>
    <dbReference type="NCBI Taxonomy" id="3656"/>
    <lineage>
        <taxon>Eukaryota</taxon>
        <taxon>Viridiplantae</taxon>
        <taxon>Streptophyta</taxon>
        <taxon>Embryophyta</taxon>
        <taxon>Tracheophyta</taxon>
        <taxon>Spermatophyta</taxon>
        <taxon>Magnoliopsida</taxon>
        <taxon>eudicotyledons</taxon>
        <taxon>Gunneridae</taxon>
        <taxon>Pentapetalae</taxon>
        <taxon>rosids</taxon>
        <taxon>fabids</taxon>
        <taxon>Cucurbitales</taxon>
        <taxon>Cucurbitaceae</taxon>
        <taxon>Benincaseae</taxon>
        <taxon>Cucumis</taxon>
    </lineage>
</organism>
<dbReference type="PANTHER" id="PTHR47487">
    <property type="entry name" value="OS06G0651300 PROTEIN-RELATED"/>
    <property type="match status" value="1"/>
</dbReference>
<name>A0A1S3BTZ6_CUCME</name>
<dbReference type="Pfam" id="PF12874">
    <property type="entry name" value="zf-met"/>
    <property type="match status" value="1"/>
</dbReference>
<evidence type="ECO:0000256" key="1">
    <source>
        <dbReference type="SAM" id="MobiDB-lite"/>
    </source>
</evidence>
<evidence type="ECO:0000259" key="2">
    <source>
        <dbReference type="SMART" id="SM00451"/>
    </source>
</evidence>
<dbReference type="InParanoid" id="A0A1S3BTZ6"/>
<feature type="region of interest" description="Disordered" evidence="1">
    <location>
        <begin position="352"/>
        <end position="371"/>
    </location>
</feature>
<dbReference type="PANTHER" id="PTHR47487:SF8">
    <property type="entry name" value="OS08G0270900 PROTEIN"/>
    <property type="match status" value="1"/>
</dbReference>
<dbReference type="OrthoDB" id="10009287at2759"/>
<protein>
    <submittedName>
        <fullName evidence="5">Hepatoma-derived growth factor-related protein 2-like isoform X1</fullName>
    </submittedName>
</protein>
<feature type="region of interest" description="Disordered" evidence="1">
    <location>
        <begin position="1"/>
        <end position="40"/>
    </location>
</feature>
<feature type="compositionally biased region" description="Basic and acidic residues" evidence="1">
    <location>
        <begin position="279"/>
        <end position="290"/>
    </location>
</feature>
<dbReference type="Gramene" id="MELO3C004128.2.1">
    <property type="protein sequence ID" value="MELO3C004128.2.1"/>
    <property type="gene ID" value="MELO3C004128.2"/>
</dbReference>
<reference evidence="3" key="1">
    <citation type="submission" date="2023-03" db="UniProtKB">
        <authorList>
            <consortium name="EnsemblPlants"/>
        </authorList>
    </citation>
    <scope>IDENTIFICATION</scope>
</reference>
<feature type="compositionally biased region" description="Pro residues" evidence="1">
    <location>
        <begin position="13"/>
        <end position="40"/>
    </location>
</feature>
<dbReference type="eggNOG" id="ENOG502S02K">
    <property type="taxonomic scope" value="Eukaryota"/>
</dbReference>
<dbReference type="EnsemblPlants" id="MELO3C004128.2.1">
    <property type="protein sequence ID" value="MELO3C004128.2.1"/>
    <property type="gene ID" value="MELO3C004128.2"/>
</dbReference>
<feature type="compositionally biased region" description="Basic and acidic residues" evidence="1">
    <location>
        <begin position="319"/>
        <end position="339"/>
    </location>
</feature>
<dbReference type="Gene3D" id="3.30.160.60">
    <property type="entry name" value="Classic Zinc Finger"/>
    <property type="match status" value="1"/>
</dbReference>
<gene>
    <name evidence="5" type="primary">LOC103493667</name>
    <name evidence="3" type="synonym">103493667</name>
</gene>
<dbReference type="GO" id="GO:0003676">
    <property type="term" value="F:nucleic acid binding"/>
    <property type="evidence" value="ECO:0007669"/>
    <property type="project" value="InterPro"/>
</dbReference>
<dbReference type="SMART" id="SM00451">
    <property type="entry name" value="ZnF_U1"/>
    <property type="match status" value="2"/>
</dbReference>
<keyword evidence="4" id="KW-1185">Reference proteome</keyword>
<feature type="region of interest" description="Disordered" evidence="1">
    <location>
        <begin position="276"/>
        <end position="342"/>
    </location>
</feature>
<dbReference type="AlphaFoldDB" id="A0A1S3BTZ6"/>
<evidence type="ECO:0000313" key="4">
    <source>
        <dbReference type="Proteomes" id="UP001652600"/>
    </source>
</evidence>
<dbReference type="RefSeq" id="XP_008452738.1">
    <property type="nucleotide sequence ID" value="XM_008454516.2"/>
</dbReference>